<evidence type="ECO:0000256" key="2">
    <source>
        <dbReference type="ARBA" id="ARBA00004906"/>
    </source>
</evidence>
<dbReference type="InterPro" id="IPR003769">
    <property type="entry name" value="ClpS_core"/>
</dbReference>
<dbReference type="PANTHER" id="PTHR21497">
    <property type="entry name" value="UBIQUITIN LIGASE E3 ALPHA-RELATED"/>
    <property type="match status" value="1"/>
</dbReference>
<dbReference type="Pfam" id="PF02207">
    <property type="entry name" value="zf-UBR"/>
    <property type="match status" value="1"/>
</dbReference>
<comment type="function">
    <text evidence="10">Ubiquitin ligase protein which is a component of the N-end rule pathway. Recognizes and binds to proteins bearing specific N-terminal residues that are destabilizing according to the N-end rule, leading to their ubiquitination and subsequent degradation.</text>
</comment>
<dbReference type="SUPFAM" id="SSF54736">
    <property type="entry name" value="ClpS-like"/>
    <property type="match status" value="1"/>
</dbReference>
<comment type="caution">
    <text evidence="12">The sequence shown here is derived from an EMBL/GenBank/DDBJ whole genome shotgun (WGS) entry which is preliminary data.</text>
</comment>
<protein>
    <recommendedName>
        <fullName evidence="10">E3 ubiquitin-protein ligase</fullName>
        <ecNumber evidence="10">2.3.2.27</ecNumber>
    </recommendedName>
</protein>
<dbReference type="Pfam" id="PF18995">
    <property type="entry name" value="PRT6_C"/>
    <property type="match status" value="2"/>
</dbReference>
<sequence length="1831" mass="208012">MSGLWGNITSSVVSRLATPQAPGKLQEHLDPHKTLCDVLHDLPVRSGYSFNHAAHGTLLRYLFNTVYCRAEWIPFLLPDDEPVPLPRDAESWAWREGGEDRVYSLSQTQRDVNAQRLEGGKSPTRPILRGKVCGKMIKRSDRTYTCRTCALDSSCVLCVDCFRASDHEGHEVLFNQSYSFSSTCDCGDQTAWKPEGVLGCAHHPRNPPDQPPAEHTRDFLTDYPNIPPALIQSIYQTLAIVLDYIIMAMQFAPLSADFGRLPADEVAMRKPEPTTGVARLSRGNGPWSVVIWGDDRHTIKEVTRQIRDACGIPWEQAEEWAREVDELGRKVIITTPDAKLAFHVASMFQQIDISVCLRPAYDTFREEVAGALLSWVLDISHSAVGLDQDLVGRLLWRALNESRREDTVHGGTGVPADLYDLAQNKARRIDWLLMEDPRFWRKAKFDLRSIYSRLYCVDWEMRRDLAVRLTHNYVRLFEHFITQDRELDSGLLFGISYMIFGNGPACAYACRKARLFDIVLDVAQSWFTGQARAGQLVIPPEDVDRSDPLTIRIVPEQFPAFRGKKGGTIFGHIRSLLRHNETQILIGSNPVMFNRACQLLEVFCGMQSQRKERNEHVEFEVDWPRTFTFLGDLAKASKELGESLRYSDKPHALLSNISNVGLRVWNDIQLNSNILDPAKYSKPRGHIVHNLFVPGSKTTLIENDMMVIDAFSFHHYMNLLLAEAYKAMGMLQWRRIEQDMGDGLEVVPVTEEIVLYGTRGDQKELDKLLLMEFPLQKHAILSHIRADLWRKNGAGMRGQAHHYRDIQNRDATIDQEFFFLQASLCTIRPLTFFSALADRYGVAEFFSLHTDRPEVWDDPQIEPRQYVQILEDFMMLCISLVTDQSAINGWTTDQYTRKYIVQVLGLGPLTFSDLMKKLPEKTTDGSVLPFLVEMADFKEPTDTAAGSYTLKSELVESIDPYWRHYSRNEQRRAVDRILDHRKKDKNDDTLILPPPITHPNPDGPWYNIHHWMSEQVAHEIIHYAVAHCGPIANPEAFPGLEYVRTDESMPSFDLLLDLALQLIMLILSYDAKTFSLCSVQSHPISGSLSTFQNLWLMQTTEAFKPYKAKADYIMSIIVQNVPEAYMREYHEQEAIRKQAEAAIPKPDARIAAAERQKQIMKDFAKQQASFAAALLDEEDDMEEDEVEAVPEETYGSCIVCQEDVTPSHTGGLLALFQPSRIMREAVPDRDWFEESVLAPSSLDQATRYHRYGLETTGEPLSTDGYPAANHRFGVIVSACSHLMHESCMAHYFDATRYRHTQQVQRHHPENAARYEYLCPLCKSLGNMLVPLDSTVTRLKSPITARAASLSDKIREVSSEGLLKIRESAKIWDHHVETGELVPWFSDCSFHTVSLDPTFRREVKTTAKMIERFRSLVRPLSEQSQRLRNRKTHMYVPDDVIAYTVSTTEIALRGLPTTGQSVAEQVPETSMTLIKKLIGLMQLELDLYFGPRWDRTALRTAAIAPDLLQAVIHMAFFAELTRTMLGINMWIKRCLSSRTNPQPRSSPPADPGLAEALNLFRGLKPIMRNLLRNNAGPFTDTENVLSMVSDETLAKIMYSHTLPFLRRCAIIFYSVAGQYPRTDPASSGCEYARLLHLLGIPEPVPVLSNPQATETPIVARWLNQWAMQGRVVPSLEYPGTYELLRLPHKWEDMMNRYSETKCETCGTRPNFPALCLFCGALVCLAGDCCAEGEQGECNIHMRSCGAVVGLFVDIKRWLVVYLYAGSGSFGHMPYLDSHGELDISMSRRGHRQYMHVGRMDELRRTTWLQHMIPHLTARKLELTSDGGGWGSL</sequence>
<evidence type="ECO:0000256" key="3">
    <source>
        <dbReference type="ARBA" id="ARBA00022679"/>
    </source>
</evidence>
<keyword evidence="12" id="KW-0436">Ligase</keyword>
<dbReference type="Gene3D" id="2.10.110.30">
    <property type="match status" value="1"/>
</dbReference>
<keyword evidence="13" id="KW-1185">Reference proteome</keyword>
<dbReference type="GeneID" id="77726050"/>
<dbReference type="InterPro" id="IPR042065">
    <property type="entry name" value="E3_ELL-like"/>
</dbReference>
<dbReference type="RefSeq" id="XP_052947243.1">
    <property type="nucleotide sequence ID" value="XM_053086849.1"/>
</dbReference>
<evidence type="ECO:0000256" key="8">
    <source>
        <dbReference type="ARBA" id="ARBA00046341"/>
    </source>
</evidence>
<dbReference type="InterPro" id="IPR036390">
    <property type="entry name" value="WH_DNA-bd_sf"/>
</dbReference>
<evidence type="ECO:0000256" key="9">
    <source>
        <dbReference type="PROSITE-ProRule" id="PRU00508"/>
    </source>
</evidence>
<dbReference type="Pfam" id="PF22960">
    <property type="entry name" value="WHD_UBR1"/>
    <property type="match status" value="1"/>
</dbReference>
<evidence type="ECO:0000256" key="7">
    <source>
        <dbReference type="ARBA" id="ARBA00022833"/>
    </source>
</evidence>
<dbReference type="InterPro" id="IPR055194">
    <property type="entry name" value="UBR1-like_WH"/>
</dbReference>
<dbReference type="GO" id="GO:0016874">
    <property type="term" value="F:ligase activity"/>
    <property type="evidence" value="ECO:0007669"/>
    <property type="project" value="UniProtKB-KW"/>
</dbReference>
<dbReference type="GO" id="GO:0008270">
    <property type="term" value="F:zinc ion binding"/>
    <property type="evidence" value="ECO:0007669"/>
    <property type="project" value="UniProtKB-UniRule"/>
</dbReference>
<dbReference type="Gene3D" id="1.10.10.2670">
    <property type="entry name" value="E3 ubiquitin-protein ligase"/>
    <property type="match status" value="1"/>
</dbReference>
<dbReference type="InterPro" id="IPR044046">
    <property type="entry name" value="E3_ligase_UBR-like_C"/>
</dbReference>
<organism evidence="12 13">
    <name type="scientific">Dioszegia hungarica</name>
    <dbReference type="NCBI Taxonomy" id="4972"/>
    <lineage>
        <taxon>Eukaryota</taxon>
        <taxon>Fungi</taxon>
        <taxon>Dikarya</taxon>
        <taxon>Basidiomycota</taxon>
        <taxon>Agaricomycotina</taxon>
        <taxon>Tremellomycetes</taxon>
        <taxon>Tremellales</taxon>
        <taxon>Bulleribasidiaceae</taxon>
        <taxon>Dioszegia</taxon>
    </lineage>
</organism>
<keyword evidence="6 10" id="KW-0833">Ubl conjugation pathway</keyword>
<dbReference type="GO" id="GO:0005737">
    <property type="term" value="C:cytoplasm"/>
    <property type="evidence" value="ECO:0007669"/>
    <property type="project" value="TreeGrafter"/>
</dbReference>
<dbReference type="InterPro" id="IPR003126">
    <property type="entry name" value="Znf_UBR"/>
</dbReference>
<dbReference type="CDD" id="cd16482">
    <property type="entry name" value="RING-H2_UBR1-like"/>
    <property type="match status" value="1"/>
</dbReference>
<evidence type="ECO:0000259" key="11">
    <source>
        <dbReference type="PROSITE" id="PS51157"/>
    </source>
</evidence>
<comment type="catalytic activity">
    <reaction evidence="1 10">
        <text>S-ubiquitinyl-[E2 ubiquitin-conjugating enzyme]-L-cysteine + [acceptor protein]-L-lysine = [E2 ubiquitin-conjugating enzyme]-L-cysteine + N(6)-ubiquitinyl-[acceptor protein]-L-lysine.</text>
        <dbReference type="EC" id="2.3.2.27"/>
    </reaction>
</comment>
<dbReference type="Proteomes" id="UP001164286">
    <property type="component" value="Unassembled WGS sequence"/>
</dbReference>
<dbReference type="EC" id="2.3.2.27" evidence="10"/>
<keyword evidence="7 10" id="KW-0862">Zinc</keyword>
<comment type="similarity">
    <text evidence="8 10">Belongs to the E3 ubiquitin-protein ligase UBR1-like family.</text>
</comment>
<dbReference type="Pfam" id="PF02617">
    <property type="entry name" value="ClpS"/>
    <property type="match status" value="1"/>
</dbReference>
<dbReference type="InterPro" id="IPR014719">
    <property type="entry name" value="Ribosomal_bL12_C/ClpS-like"/>
</dbReference>
<evidence type="ECO:0000256" key="4">
    <source>
        <dbReference type="ARBA" id="ARBA00022723"/>
    </source>
</evidence>
<accession>A0AA38HEC0</accession>
<keyword evidence="3 10" id="KW-0808">Transferase</keyword>
<dbReference type="GO" id="GO:0016567">
    <property type="term" value="P:protein ubiquitination"/>
    <property type="evidence" value="ECO:0007669"/>
    <property type="project" value="UniProtKB-UniRule"/>
</dbReference>
<dbReference type="EMBL" id="JAKWFO010000004">
    <property type="protein sequence ID" value="KAI9637466.1"/>
    <property type="molecule type" value="Genomic_DNA"/>
</dbReference>
<dbReference type="GO" id="GO:0071596">
    <property type="term" value="P:ubiquitin-dependent protein catabolic process via the N-end rule pathway"/>
    <property type="evidence" value="ECO:0007669"/>
    <property type="project" value="UniProtKB-UniRule"/>
</dbReference>
<dbReference type="SUPFAM" id="SSF46785">
    <property type="entry name" value="Winged helix' DNA-binding domain"/>
    <property type="match status" value="1"/>
</dbReference>
<proteinExistence type="inferred from homology"/>
<dbReference type="GO" id="GO:0061630">
    <property type="term" value="F:ubiquitin protein ligase activity"/>
    <property type="evidence" value="ECO:0007669"/>
    <property type="project" value="UniProtKB-UniRule"/>
</dbReference>
<evidence type="ECO:0000256" key="6">
    <source>
        <dbReference type="ARBA" id="ARBA00022786"/>
    </source>
</evidence>
<name>A0AA38HEC0_9TREE</name>
<dbReference type="PANTHER" id="PTHR21497:SF24">
    <property type="entry name" value="E3 UBIQUITIN-PROTEIN LIGASE UBR1"/>
    <property type="match status" value="1"/>
</dbReference>
<keyword evidence="4 10" id="KW-0479">Metal-binding</keyword>
<reference evidence="12" key="1">
    <citation type="journal article" date="2022" name="G3 (Bethesda)">
        <title>High quality genome of the basidiomycete yeast Dioszegia hungarica PDD-24b-2 isolated from cloud water.</title>
        <authorList>
            <person name="Jarrige D."/>
            <person name="Haridas S."/>
            <person name="Bleykasten-Grosshans C."/>
            <person name="Joly M."/>
            <person name="Nadalig T."/>
            <person name="Sancelme M."/>
            <person name="Vuilleumier S."/>
            <person name="Grigoriev I.V."/>
            <person name="Amato P."/>
            <person name="Bringel F."/>
        </authorList>
    </citation>
    <scope>NUCLEOTIDE SEQUENCE</scope>
    <source>
        <strain evidence="12">PDD-24b-2</strain>
    </source>
</reference>
<dbReference type="Gene3D" id="3.30.1390.10">
    <property type="match status" value="1"/>
</dbReference>
<evidence type="ECO:0000313" key="12">
    <source>
        <dbReference type="EMBL" id="KAI9637466.1"/>
    </source>
</evidence>
<dbReference type="InterPro" id="IPR039164">
    <property type="entry name" value="UBR1-like"/>
</dbReference>
<gene>
    <name evidence="12" type="ORF">MKK02DRAFT_24156</name>
</gene>
<dbReference type="SMART" id="SM00396">
    <property type="entry name" value="ZnF_UBR1"/>
    <property type="match status" value="1"/>
</dbReference>
<comment type="pathway">
    <text evidence="2 10">Protein modification; protein ubiquitination.</text>
</comment>
<dbReference type="CDD" id="cd19673">
    <property type="entry name" value="UBR-box_UBR3"/>
    <property type="match status" value="1"/>
</dbReference>
<dbReference type="PROSITE" id="PS51157">
    <property type="entry name" value="ZF_UBR"/>
    <property type="match status" value="1"/>
</dbReference>
<feature type="zinc finger region" description="UBR-type" evidence="9">
    <location>
        <begin position="131"/>
        <end position="205"/>
    </location>
</feature>
<evidence type="ECO:0000256" key="10">
    <source>
        <dbReference type="RuleBase" id="RU366018"/>
    </source>
</evidence>
<evidence type="ECO:0000313" key="13">
    <source>
        <dbReference type="Proteomes" id="UP001164286"/>
    </source>
</evidence>
<feature type="domain" description="UBR-type" evidence="11">
    <location>
        <begin position="131"/>
        <end position="205"/>
    </location>
</feature>
<evidence type="ECO:0000256" key="5">
    <source>
        <dbReference type="ARBA" id="ARBA00022771"/>
    </source>
</evidence>
<keyword evidence="5 10" id="KW-0863">Zinc-finger</keyword>
<dbReference type="FunFam" id="2.10.110.30:FF:000002">
    <property type="entry name" value="Putative e3 ubiquitin-protein ligase ubr3"/>
    <property type="match status" value="1"/>
</dbReference>
<evidence type="ECO:0000256" key="1">
    <source>
        <dbReference type="ARBA" id="ARBA00000900"/>
    </source>
</evidence>
<dbReference type="GO" id="GO:0000151">
    <property type="term" value="C:ubiquitin ligase complex"/>
    <property type="evidence" value="ECO:0007669"/>
    <property type="project" value="TreeGrafter"/>
</dbReference>